<evidence type="ECO:0000313" key="7">
    <source>
        <dbReference type="EMBL" id="TXL68591.1"/>
    </source>
</evidence>
<dbReference type="Pfam" id="PF00465">
    <property type="entry name" value="Fe-ADH"/>
    <property type="match status" value="1"/>
</dbReference>
<proteinExistence type="inferred from homology"/>
<dbReference type="InterPro" id="IPR039697">
    <property type="entry name" value="Alcohol_dehydrogenase_Fe"/>
</dbReference>
<protein>
    <submittedName>
        <fullName evidence="7">Iron-containing alcohol dehydrogenase</fullName>
    </submittedName>
</protein>
<accession>A0A5C8P4J9</accession>
<feature type="domain" description="Fe-containing alcohol dehydrogenase-like C-terminal" evidence="6">
    <location>
        <begin position="188"/>
        <end position="375"/>
    </location>
</feature>
<evidence type="ECO:0000256" key="2">
    <source>
        <dbReference type="ARBA" id="ARBA00007358"/>
    </source>
</evidence>
<dbReference type="InterPro" id="IPR056798">
    <property type="entry name" value="ADH_Fe_C"/>
</dbReference>
<dbReference type="FunFam" id="3.40.50.1970:FF:000003">
    <property type="entry name" value="Alcohol dehydrogenase, iron-containing"/>
    <property type="match status" value="1"/>
</dbReference>
<evidence type="ECO:0000256" key="3">
    <source>
        <dbReference type="ARBA" id="ARBA00023002"/>
    </source>
</evidence>
<dbReference type="PANTHER" id="PTHR11496:SF102">
    <property type="entry name" value="ALCOHOL DEHYDROGENASE 4"/>
    <property type="match status" value="1"/>
</dbReference>
<comment type="caution">
    <text evidence="7">The sequence shown here is derived from an EMBL/GenBank/DDBJ whole genome shotgun (WGS) entry which is preliminary data.</text>
</comment>
<keyword evidence="4" id="KW-0520">NAD</keyword>
<name>A0A5C8P4J9_9BURK</name>
<comment type="cofactor">
    <cofactor evidence="1">
        <name>Fe cation</name>
        <dbReference type="ChEBI" id="CHEBI:24875"/>
    </cofactor>
</comment>
<evidence type="ECO:0000259" key="6">
    <source>
        <dbReference type="Pfam" id="PF25137"/>
    </source>
</evidence>
<keyword evidence="3" id="KW-0560">Oxidoreductase</keyword>
<dbReference type="GO" id="GO:0046872">
    <property type="term" value="F:metal ion binding"/>
    <property type="evidence" value="ECO:0007669"/>
    <property type="project" value="InterPro"/>
</dbReference>
<dbReference type="PANTHER" id="PTHR11496">
    <property type="entry name" value="ALCOHOL DEHYDROGENASE"/>
    <property type="match status" value="1"/>
</dbReference>
<keyword evidence="8" id="KW-1185">Reference proteome</keyword>
<dbReference type="Pfam" id="PF25137">
    <property type="entry name" value="ADH_Fe_C"/>
    <property type="match status" value="1"/>
</dbReference>
<dbReference type="EMBL" id="VDUY01000001">
    <property type="protein sequence ID" value="TXL68591.1"/>
    <property type="molecule type" value="Genomic_DNA"/>
</dbReference>
<dbReference type="CDD" id="cd14861">
    <property type="entry name" value="Fe-ADH-like"/>
    <property type="match status" value="1"/>
</dbReference>
<dbReference type="Gene3D" id="1.20.1090.10">
    <property type="entry name" value="Dehydroquinate synthase-like - alpha domain"/>
    <property type="match status" value="1"/>
</dbReference>
<dbReference type="SUPFAM" id="SSF56796">
    <property type="entry name" value="Dehydroquinate synthase-like"/>
    <property type="match status" value="1"/>
</dbReference>
<feature type="domain" description="Alcohol dehydrogenase iron-type/glycerol dehydrogenase GldA" evidence="5">
    <location>
        <begin position="9"/>
        <end position="177"/>
    </location>
</feature>
<dbReference type="OrthoDB" id="9815791at2"/>
<evidence type="ECO:0000313" key="8">
    <source>
        <dbReference type="Proteomes" id="UP000321548"/>
    </source>
</evidence>
<dbReference type="InterPro" id="IPR001670">
    <property type="entry name" value="ADH_Fe/GldA"/>
</dbReference>
<evidence type="ECO:0000256" key="1">
    <source>
        <dbReference type="ARBA" id="ARBA00001962"/>
    </source>
</evidence>
<dbReference type="AlphaFoldDB" id="A0A5C8P4J9"/>
<dbReference type="PROSITE" id="PS00913">
    <property type="entry name" value="ADH_IRON_1"/>
    <property type="match status" value="1"/>
</dbReference>
<dbReference type="InterPro" id="IPR018211">
    <property type="entry name" value="ADH_Fe_CS"/>
</dbReference>
<gene>
    <name evidence="7" type="ORF">FHP08_02605</name>
</gene>
<reference evidence="7 8" key="1">
    <citation type="submission" date="2019-06" db="EMBL/GenBank/DDBJ databases">
        <title>Quisquiliibacterium sp. nov., isolated from a maize field.</title>
        <authorList>
            <person name="Lin S.-Y."/>
            <person name="Tsai C.-F."/>
            <person name="Young C.-C."/>
        </authorList>
    </citation>
    <scope>NUCLEOTIDE SEQUENCE [LARGE SCALE GENOMIC DNA]</scope>
    <source>
        <strain evidence="7 8">CC-CFT501</strain>
    </source>
</reference>
<sequence length="378" mass="39097">MATITYLTTIQFDFGALRLLPGELQRLGVTRPLIVTDRGVVAAGLLARVTEAIGSAADARTWDGTPPNPTEDAVMLAAQVYREQACDGLVAVGGGSSIDLAKAVALIATHPEPLLQYAAVEGGAARITAKVAPLVAIPTTAGTGSEVGRGSVIVMRNGRKLGLLSPHLLPKVALCDPELTLGLPAMLTAATGMDAIAHCIETFCAPSVNPPAEAIALDGLRRGCAHIERATRDGGDRQARWEMMMAAMEGAMAFQKGLGAVHALSHPLGALKGRPLHHGTLNAVLLPAVLRFNAPVLEARARTLTDAMGLPAGADPAAFIEGLNARLGLPAGLAAMGVRRDDLPGIADAALLDHCHATNPRAATRDDYLGMLEASFEG</sequence>
<dbReference type="RefSeq" id="WP_147702731.1">
    <property type="nucleotide sequence ID" value="NZ_VDUY01000001.1"/>
</dbReference>
<dbReference type="GO" id="GO:0004022">
    <property type="term" value="F:alcohol dehydrogenase (NAD+) activity"/>
    <property type="evidence" value="ECO:0007669"/>
    <property type="project" value="TreeGrafter"/>
</dbReference>
<comment type="similarity">
    <text evidence="2">Belongs to the iron-containing alcohol dehydrogenase family.</text>
</comment>
<organism evidence="7 8">
    <name type="scientific">Zeimonas arvi</name>
    <dbReference type="NCBI Taxonomy" id="2498847"/>
    <lineage>
        <taxon>Bacteria</taxon>
        <taxon>Pseudomonadati</taxon>
        <taxon>Pseudomonadota</taxon>
        <taxon>Betaproteobacteria</taxon>
        <taxon>Burkholderiales</taxon>
        <taxon>Burkholderiaceae</taxon>
        <taxon>Zeimonas</taxon>
    </lineage>
</organism>
<evidence type="ECO:0000256" key="4">
    <source>
        <dbReference type="ARBA" id="ARBA00023027"/>
    </source>
</evidence>
<evidence type="ECO:0000259" key="5">
    <source>
        <dbReference type="Pfam" id="PF00465"/>
    </source>
</evidence>
<dbReference type="Gene3D" id="3.40.50.1970">
    <property type="match status" value="1"/>
</dbReference>
<dbReference type="Proteomes" id="UP000321548">
    <property type="component" value="Unassembled WGS sequence"/>
</dbReference>